<feature type="transmembrane region" description="Helical" evidence="8">
    <location>
        <begin position="43"/>
        <end position="64"/>
    </location>
</feature>
<feature type="transmembrane region" description="Helical" evidence="8">
    <location>
        <begin position="84"/>
        <end position="104"/>
    </location>
</feature>
<evidence type="ECO:0000256" key="1">
    <source>
        <dbReference type="ARBA" id="ARBA00004651"/>
    </source>
</evidence>
<evidence type="ECO:0000256" key="2">
    <source>
        <dbReference type="ARBA" id="ARBA00009142"/>
    </source>
</evidence>
<feature type="transmembrane region" description="Helical" evidence="8">
    <location>
        <begin position="233"/>
        <end position="252"/>
    </location>
</feature>
<keyword evidence="7 8" id="KW-0472">Membrane</keyword>
<evidence type="ECO:0000256" key="3">
    <source>
        <dbReference type="ARBA" id="ARBA00022448"/>
    </source>
</evidence>
<evidence type="ECO:0000256" key="6">
    <source>
        <dbReference type="ARBA" id="ARBA00022989"/>
    </source>
</evidence>
<feature type="transmembrane region" description="Helical" evidence="8">
    <location>
        <begin position="14"/>
        <end position="36"/>
    </location>
</feature>
<keyword evidence="4 8" id="KW-1003">Cell membrane</keyword>
<dbReference type="AlphaFoldDB" id="A0A0K1XF94"/>
<dbReference type="Pfam" id="PF01925">
    <property type="entry name" value="TauE"/>
    <property type="match status" value="1"/>
</dbReference>
<feature type="transmembrane region" description="Helical" evidence="8">
    <location>
        <begin position="111"/>
        <end position="133"/>
    </location>
</feature>
<keyword evidence="5 8" id="KW-0812">Transmembrane</keyword>
<evidence type="ECO:0000256" key="8">
    <source>
        <dbReference type="RuleBase" id="RU363041"/>
    </source>
</evidence>
<dbReference type="PANTHER" id="PTHR30269">
    <property type="entry name" value="TRANSMEMBRANE PROTEIN YFCA"/>
    <property type="match status" value="1"/>
</dbReference>
<dbReference type="InterPro" id="IPR052017">
    <property type="entry name" value="TSUP"/>
</dbReference>
<evidence type="ECO:0000256" key="5">
    <source>
        <dbReference type="ARBA" id="ARBA00022692"/>
    </source>
</evidence>
<reference evidence="9 10" key="1">
    <citation type="journal article" date="2015" name="Genome Announc.">
        <title>Genome Sequences of Oblitimonas alkaliphila gen. nov. sp. nov. (Proposed), a Novel Bacterium of the Pseudomonadaceae Family.</title>
        <authorList>
            <person name="Lauer A.C."/>
            <person name="Nicholson A.C."/>
            <person name="Humrighouse B.W."/>
            <person name="Emery B."/>
            <person name="Drobish A."/>
            <person name="Juieng P."/>
            <person name="Loparev V."/>
            <person name="McQuiston J.R."/>
        </authorList>
    </citation>
    <scope>NUCLEOTIDE SEQUENCE [LARGE SCALE GENOMIC DNA]</scope>
    <source>
        <strain evidence="9 10">E5571</strain>
    </source>
</reference>
<dbReference type="RefSeq" id="WP_053101232.1">
    <property type="nucleotide sequence ID" value="NZ_CP012365.1"/>
</dbReference>
<dbReference type="GO" id="GO:0005886">
    <property type="term" value="C:plasma membrane"/>
    <property type="evidence" value="ECO:0007669"/>
    <property type="project" value="UniProtKB-SubCell"/>
</dbReference>
<feature type="transmembrane region" description="Helical" evidence="8">
    <location>
        <begin position="139"/>
        <end position="162"/>
    </location>
</feature>
<protein>
    <recommendedName>
        <fullName evidence="8">Probable membrane transporter protein</fullName>
    </recommendedName>
</protein>
<evidence type="ECO:0000256" key="7">
    <source>
        <dbReference type="ARBA" id="ARBA00023136"/>
    </source>
</evidence>
<keyword evidence="6 8" id="KW-1133">Transmembrane helix</keyword>
<gene>
    <name evidence="9" type="ORF">AKN88_08780</name>
</gene>
<keyword evidence="10" id="KW-1185">Reference proteome</keyword>
<name>A0A0K1XF94_9GAMM</name>
<proteinExistence type="inferred from homology"/>
<comment type="subcellular location">
    <subcellularLocation>
        <location evidence="1 8">Cell membrane</location>
        <topology evidence="1 8">Multi-pass membrane protein</topology>
    </subcellularLocation>
</comment>
<evidence type="ECO:0000256" key="4">
    <source>
        <dbReference type="ARBA" id="ARBA00022475"/>
    </source>
</evidence>
<sequence length="254" mass="26711">MQSLIAAGWLPEYLSLYTLLGLVALAGLTSFITAFIGIGGGAILLAGLSLLIPTAAIIPVHGLVQLGSNANRAAMTWRWINWQTITWFAPGVLLGAGLASMLLVELPVAVLQTAIALFILYLCWGPSLSALILGKAGTLVAAALTTLLSHLVGATGPLVGAFVKQQQASRQVTVATFAAAMTLQHAPKALVFGLAGFAFKQWLLLVLAMIAAGALGTKLGLGRLQKISDQRFNRLFNILLTLIAARLLWQALLH</sequence>
<dbReference type="EMBL" id="CP012365">
    <property type="protein sequence ID" value="AKX60011.1"/>
    <property type="molecule type" value="Genomic_DNA"/>
</dbReference>
<evidence type="ECO:0000313" key="10">
    <source>
        <dbReference type="Proteomes" id="UP000063953"/>
    </source>
</evidence>
<dbReference type="PANTHER" id="PTHR30269:SF37">
    <property type="entry name" value="MEMBRANE TRANSPORTER PROTEIN"/>
    <property type="match status" value="1"/>
</dbReference>
<dbReference type="InterPro" id="IPR002781">
    <property type="entry name" value="TM_pro_TauE-like"/>
</dbReference>
<feature type="transmembrane region" description="Helical" evidence="8">
    <location>
        <begin position="202"/>
        <end position="221"/>
    </location>
</feature>
<comment type="similarity">
    <text evidence="2 8">Belongs to the 4-toluene sulfonate uptake permease (TSUP) (TC 2.A.102) family.</text>
</comment>
<keyword evidence="3" id="KW-0813">Transport</keyword>
<dbReference type="Proteomes" id="UP000063953">
    <property type="component" value="Chromosome"/>
</dbReference>
<organism evidence="9 10">
    <name type="scientific">Thiopseudomonas alkaliphila</name>
    <dbReference type="NCBI Taxonomy" id="1697053"/>
    <lineage>
        <taxon>Bacteria</taxon>
        <taxon>Pseudomonadati</taxon>
        <taxon>Pseudomonadota</taxon>
        <taxon>Gammaproteobacteria</taxon>
        <taxon>Pseudomonadales</taxon>
        <taxon>Pseudomonadaceae</taxon>
        <taxon>Thiopseudomonas</taxon>
    </lineage>
</organism>
<evidence type="ECO:0000313" key="9">
    <source>
        <dbReference type="EMBL" id="AKX60011.1"/>
    </source>
</evidence>
<accession>A0A0K1XF94</accession>
<dbReference type="PATRIC" id="fig|1698449.3.peg.1764"/>